<dbReference type="PRINTS" id="PR00249">
    <property type="entry name" value="GPCRSECRETIN"/>
</dbReference>
<gene>
    <name evidence="8" type="ORF">PMEA_00027039</name>
</gene>
<dbReference type="Proteomes" id="UP001159428">
    <property type="component" value="Unassembled WGS sequence"/>
</dbReference>
<feature type="compositionally biased region" description="Polar residues" evidence="5">
    <location>
        <begin position="1"/>
        <end position="25"/>
    </location>
</feature>
<feature type="transmembrane region" description="Helical" evidence="6">
    <location>
        <begin position="310"/>
        <end position="329"/>
    </location>
</feature>
<feature type="transmembrane region" description="Helical" evidence="6">
    <location>
        <begin position="178"/>
        <end position="195"/>
    </location>
</feature>
<keyword evidence="3 6" id="KW-1133">Transmembrane helix</keyword>
<evidence type="ECO:0000256" key="1">
    <source>
        <dbReference type="ARBA" id="ARBA00004141"/>
    </source>
</evidence>
<dbReference type="GO" id="GO:0004930">
    <property type="term" value="F:G protein-coupled receptor activity"/>
    <property type="evidence" value="ECO:0007669"/>
    <property type="project" value="InterPro"/>
</dbReference>
<feature type="transmembrane region" description="Helical" evidence="6">
    <location>
        <begin position="95"/>
        <end position="116"/>
    </location>
</feature>
<comment type="subcellular location">
    <subcellularLocation>
        <location evidence="1">Membrane</location>
        <topology evidence="1">Multi-pass membrane protein</topology>
    </subcellularLocation>
</comment>
<keyword evidence="4 6" id="KW-0472">Membrane</keyword>
<name>A0AAU9XP24_9CNID</name>
<dbReference type="Pfam" id="PF00002">
    <property type="entry name" value="7tm_2"/>
    <property type="match status" value="1"/>
</dbReference>
<proteinExistence type="predicted"/>
<keyword evidence="9" id="KW-1185">Reference proteome</keyword>
<evidence type="ECO:0000313" key="9">
    <source>
        <dbReference type="Proteomes" id="UP001159428"/>
    </source>
</evidence>
<feature type="transmembrane region" description="Helical" evidence="6">
    <location>
        <begin position="335"/>
        <end position="355"/>
    </location>
</feature>
<dbReference type="Gene3D" id="1.20.1070.10">
    <property type="entry name" value="Rhodopsin 7-helix transmembrane proteins"/>
    <property type="match status" value="1"/>
</dbReference>
<evidence type="ECO:0000313" key="8">
    <source>
        <dbReference type="EMBL" id="CAH3153294.1"/>
    </source>
</evidence>
<keyword evidence="2 6" id="KW-0812">Transmembrane</keyword>
<evidence type="ECO:0000256" key="4">
    <source>
        <dbReference type="ARBA" id="ARBA00023136"/>
    </source>
</evidence>
<sequence>MNTTRPTPSETASSMAITWSDNIANDSRHDEVPNRDKTQKSDRVGIQKIEEFLTSKGCFSASFDEESGEFIFESPATTKESMRHEKILNTFETTLMSFSITADVISFAFLSVVRVLKSERIFVHKNLLISLAFGHTVYILDINIFPSRNMHHVFNLIVWTGSPFQTICSVIAAVQHYLYTSLYTWMLIEGINLYLKIVKVFSFGNSYATYSLTGWGVPGVIVGFVAVIQPSTYEMSTMLYKEIMCGTLKLTGTVNRERCWLNGSVWKFKGPVLAMLLANLAVFAVVLRVSFGRIGRRNYAQTTRKGLKAIFALLPLLGVTFLLGFFVDFHVTLEYAFVLLNSIQGVLFFICHCAFDDQVRDAMSKMLRKKRRVHSLQKFKQESKMVTEMAHKTKNLYFVACDKSA</sequence>
<dbReference type="GO" id="GO:0007166">
    <property type="term" value="P:cell surface receptor signaling pathway"/>
    <property type="evidence" value="ECO:0007669"/>
    <property type="project" value="InterPro"/>
</dbReference>
<dbReference type="GO" id="GO:0005886">
    <property type="term" value="C:plasma membrane"/>
    <property type="evidence" value="ECO:0007669"/>
    <property type="project" value="TreeGrafter"/>
</dbReference>
<dbReference type="PROSITE" id="PS50261">
    <property type="entry name" value="G_PROTEIN_RECEP_F2_4"/>
    <property type="match status" value="1"/>
</dbReference>
<protein>
    <recommendedName>
        <fullName evidence="7">G-protein coupled receptors family 2 profile 2 domain-containing protein</fullName>
    </recommendedName>
</protein>
<organism evidence="8 9">
    <name type="scientific">Pocillopora meandrina</name>
    <dbReference type="NCBI Taxonomy" id="46732"/>
    <lineage>
        <taxon>Eukaryota</taxon>
        <taxon>Metazoa</taxon>
        <taxon>Cnidaria</taxon>
        <taxon>Anthozoa</taxon>
        <taxon>Hexacorallia</taxon>
        <taxon>Scleractinia</taxon>
        <taxon>Astrocoeniina</taxon>
        <taxon>Pocilloporidae</taxon>
        <taxon>Pocillopora</taxon>
    </lineage>
</organism>
<feature type="compositionally biased region" description="Basic and acidic residues" evidence="5">
    <location>
        <begin position="26"/>
        <end position="42"/>
    </location>
</feature>
<accession>A0AAU9XP24</accession>
<feature type="transmembrane region" description="Helical" evidence="6">
    <location>
        <begin position="207"/>
        <end position="228"/>
    </location>
</feature>
<dbReference type="PANTHER" id="PTHR12011:SF347">
    <property type="entry name" value="FI21270P1-RELATED"/>
    <property type="match status" value="1"/>
</dbReference>
<evidence type="ECO:0000256" key="6">
    <source>
        <dbReference type="SAM" id="Phobius"/>
    </source>
</evidence>
<feature type="region of interest" description="Disordered" evidence="5">
    <location>
        <begin position="1"/>
        <end position="42"/>
    </location>
</feature>
<feature type="domain" description="G-protein coupled receptors family 2 profile 2" evidence="7">
    <location>
        <begin position="88"/>
        <end position="356"/>
    </location>
</feature>
<dbReference type="SUPFAM" id="SSF81321">
    <property type="entry name" value="Family A G protein-coupled receptor-like"/>
    <property type="match status" value="1"/>
</dbReference>
<dbReference type="EMBL" id="CALNXJ010000053">
    <property type="protein sequence ID" value="CAH3153294.1"/>
    <property type="molecule type" value="Genomic_DNA"/>
</dbReference>
<dbReference type="InterPro" id="IPR000832">
    <property type="entry name" value="GPCR_2_secretin-like"/>
</dbReference>
<comment type="caution">
    <text evidence="8">The sequence shown here is derived from an EMBL/GenBank/DDBJ whole genome shotgun (WGS) entry which is preliminary data.</text>
</comment>
<evidence type="ECO:0000259" key="7">
    <source>
        <dbReference type="PROSITE" id="PS50261"/>
    </source>
</evidence>
<dbReference type="PANTHER" id="PTHR12011">
    <property type="entry name" value="ADHESION G-PROTEIN COUPLED RECEPTOR"/>
    <property type="match status" value="1"/>
</dbReference>
<reference evidence="8 9" key="1">
    <citation type="submission" date="2022-05" db="EMBL/GenBank/DDBJ databases">
        <authorList>
            <consortium name="Genoscope - CEA"/>
            <person name="William W."/>
        </authorList>
    </citation>
    <scope>NUCLEOTIDE SEQUENCE [LARGE SCALE GENOMIC DNA]</scope>
</reference>
<evidence type="ECO:0000256" key="2">
    <source>
        <dbReference type="ARBA" id="ARBA00022692"/>
    </source>
</evidence>
<feature type="transmembrane region" description="Helical" evidence="6">
    <location>
        <begin position="122"/>
        <end position="140"/>
    </location>
</feature>
<dbReference type="InterPro" id="IPR017981">
    <property type="entry name" value="GPCR_2-like_7TM"/>
</dbReference>
<evidence type="ECO:0000256" key="5">
    <source>
        <dbReference type="SAM" id="MobiDB-lite"/>
    </source>
</evidence>
<evidence type="ECO:0000256" key="3">
    <source>
        <dbReference type="ARBA" id="ARBA00022989"/>
    </source>
</evidence>
<dbReference type="AlphaFoldDB" id="A0AAU9XP24"/>
<feature type="transmembrane region" description="Helical" evidence="6">
    <location>
        <begin position="270"/>
        <end position="289"/>
    </location>
</feature>